<keyword evidence="3" id="KW-1185">Reference proteome</keyword>
<name>A0A8H6VBW3_9PEZI</name>
<gene>
    <name evidence="2" type="ORF">HII31_13585</name>
</gene>
<dbReference type="AlphaFoldDB" id="A0A8H6VBW3"/>
<dbReference type="EMBL" id="JABCIY010000344">
    <property type="protein sequence ID" value="KAF7184962.1"/>
    <property type="molecule type" value="Genomic_DNA"/>
</dbReference>
<proteinExistence type="predicted"/>
<dbReference type="Proteomes" id="UP000660729">
    <property type="component" value="Unassembled WGS sequence"/>
</dbReference>
<protein>
    <submittedName>
        <fullName evidence="2">Uncharacterized protein</fullName>
    </submittedName>
</protein>
<dbReference type="OrthoDB" id="6105938at2759"/>
<accession>A0A8H6VBW3</accession>
<evidence type="ECO:0000313" key="2">
    <source>
        <dbReference type="EMBL" id="KAF7184962.1"/>
    </source>
</evidence>
<dbReference type="PANTHER" id="PTHR38846:SF1">
    <property type="entry name" value="C3H1-TYPE DOMAIN-CONTAINING PROTEIN"/>
    <property type="match status" value="1"/>
</dbReference>
<feature type="region of interest" description="Disordered" evidence="1">
    <location>
        <begin position="1"/>
        <end position="45"/>
    </location>
</feature>
<sequence>MAASDQPKKKNAGGPLVDEMNHLSLRASTNPESDKQTKSQKRKAARECRVNAIVAHFEEHYESKPSKLQAYQKLCEDLGVDVGTSITQCRKILNSVFVNIVDFVKTPDKKTVHQFLNIQELRDYSRKKKKLFPLIRAKEDTVLRALLVKMF</sequence>
<evidence type="ECO:0000313" key="3">
    <source>
        <dbReference type="Proteomes" id="UP000660729"/>
    </source>
</evidence>
<evidence type="ECO:0000256" key="1">
    <source>
        <dbReference type="SAM" id="MobiDB-lite"/>
    </source>
</evidence>
<organism evidence="2 3">
    <name type="scientific">Pseudocercospora fuligena</name>
    <dbReference type="NCBI Taxonomy" id="685502"/>
    <lineage>
        <taxon>Eukaryota</taxon>
        <taxon>Fungi</taxon>
        <taxon>Dikarya</taxon>
        <taxon>Ascomycota</taxon>
        <taxon>Pezizomycotina</taxon>
        <taxon>Dothideomycetes</taxon>
        <taxon>Dothideomycetidae</taxon>
        <taxon>Mycosphaerellales</taxon>
        <taxon>Mycosphaerellaceae</taxon>
        <taxon>Pseudocercospora</taxon>
    </lineage>
</organism>
<reference evidence="2" key="1">
    <citation type="submission" date="2020-04" db="EMBL/GenBank/DDBJ databases">
        <title>Draft genome resource of the tomato pathogen Pseudocercospora fuligena.</title>
        <authorList>
            <person name="Zaccaron A."/>
        </authorList>
    </citation>
    <scope>NUCLEOTIDE SEQUENCE</scope>
    <source>
        <strain evidence="2">PF001</strain>
    </source>
</reference>
<dbReference type="PANTHER" id="PTHR38846">
    <property type="entry name" value="C3H1-TYPE DOMAIN-CONTAINING PROTEIN"/>
    <property type="match status" value="1"/>
</dbReference>
<comment type="caution">
    <text evidence="2">The sequence shown here is derived from an EMBL/GenBank/DDBJ whole genome shotgun (WGS) entry which is preliminary data.</text>
</comment>